<evidence type="ECO:0000313" key="2">
    <source>
        <dbReference type="EMBL" id="KAH0567496.1"/>
    </source>
</evidence>
<keyword evidence="3" id="KW-1185">Reference proteome</keyword>
<name>A0AAV7J4B1_COTGL</name>
<comment type="caution">
    <text evidence="2">The sequence shown here is derived from an EMBL/GenBank/DDBJ whole genome shotgun (WGS) entry which is preliminary data.</text>
</comment>
<organism evidence="2 3">
    <name type="scientific">Cotesia glomerata</name>
    <name type="common">Lepidopteran parasitic wasp</name>
    <name type="synonym">Apanteles glomeratus</name>
    <dbReference type="NCBI Taxonomy" id="32391"/>
    <lineage>
        <taxon>Eukaryota</taxon>
        <taxon>Metazoa</taxon>
        <taxon>Ecdysozoa</taxon>
        <taxon>Arthropoda</taxon>
        <taxon>Hexapoda</taxon>
        <taxon>Insecta</taxon>
        <taxon>Pterygota</taxon>
        <taxon>Neoptera</taxon>
        <taxon>Endopterygota</taxon>
        <taxon>Hymenoptera</taxon>
        <taxon>Apocrita</taxon>
        <taxon>Ichneumonoidea</taxon>
        <taxon>Braconidae</taxon>
        <taxon>Microgastrinae</taxon>
        <taxon>Cotesia</taxon>
    </lineage>
</organism>
<accession>A0AAV7J4B1</accession>
<dbReference type="Proteomes" id="UP000826195">
    <property type="component" value="Unassembled WGS sequence"/>
</dbReference>
<reference evidence="2 3" key="1">
    <citation type="journal article" date="2021" name="J. Hered.">
        <title>A chromosome-level genome assembly of the parasitoid wasp, Cotesia glomerata (Hymenoptera: Braconidae).</title>
        <authorList>
            <person name="Pinto B.J."/>
            <person name="Weis J.J."/>
            <person name="Gamble T."/>
            <person name="Ode P.J."/>
            <person name="Paul R."/>
            <person name="Zaspel J.M."/>
        </authorList>
    </citation>
    <scope>NUCLEOTIDE SEQUENCE [LARGE SCALE GENOMIC DNA]</scope>
    <source>
        <strain evidence="2">CgM1</strain>
    </source>
</reference>
<feature type="region of interest" description="Disordered" evidence="1">
    <location>
        <begin position="69"/>
        <end position="163"/>
    </location>
</feature>
<proteinExistence type="predicted"/>
<sequence length="163" mass="18625">MSEEKNKVSKAAISTKVSGFCLEFRPCEDAACRLNKVGYYKMGYAAQECQEFKDLVACTRMIMKTRNRRGRWYNSQSILPTSSMSSGDPVERETEKEKERQRKNQKENLALTHPRKSTLIFTKGACQDTCGPSPSPDGEAITKWDNDRQRPSFERLTGRVQTE</sequence>
<feature type="compositionally biased region" description="Basic and acidic residues" evidence="1">
    <location>
        <begin position="89"/>
        <end position="106"/>
    </location>
</feature>
<evidence type="ECO:0000256" key="1">
    <source>
        <dbReference type="SAM" id="MobiDB-lite"/>
    </source>
</evidence>
<protein>
    <submittedName>
        <fullName evidence="2">Uncharacterized protein</fullName>
    </submittedName>
</protein>
<feature type="compositionally biased region" description="Polar residues" evidence="1">
    <location>
        <begin position="73"/>
        <end position="86"/>
    </location>
</feature>
<dbReference type="EMBL" id="JAHXZJ010000001">
    <property type="protein sequence ID" value="KAH0567496.1"/>
    <property type="molecule type" value="Genomic_DNA"/>
</dbReference>
<feature type="compositionally biased region" description="Basic and acidic residues" evidence="1">
    <location>
        <begin position="140"/>
        <end position="163"/>
    </location>
</feature>
<gene>
    <name evidence="2" type="ORF">KQX54_010430</name>
</gene>
<dbReference type="AlphaFoldDB" id="A0AAV7J4B1"/>
<evidence type="ECO:0000313" key="3">
    <source>
        <dbReference type="Proteomes" id="UP000826195"/>
    </source>
</evidence>